<reference evidence="1 2" key="1">
    <citation type="submission" date="2023-09" db="EMBL/GenBank/DDBJ databases">
        <authorList>
            <person name="Rey-Velasco X."/>
        </authorList>
    </citation>
    <scope>NUCLEOTIDE SEQUENCE [LARGE SCALE GENOMIC DNA]</scope>
    <source>
        <strain evidence="1 2">F158</strain>
    </source>
</reference>
<proteinExistence type="predicted"/>
<organism evidence="1 2">
    <name type="scientific">Tropicimonas omnivorans</name>
    <dbReference type="NCBI Taxonomy" id="3075590"/>
    <lineage>
        <taxon>Bacteria</taxon>
        <taxon>Pseudomonadati</taxon>
        <taxon>Pseudomonadota</taxon>
        <taxon>Alphaproteobacteria</taxon>
        <taxon>Rhodobacterales</taxon>
        <taxon>Roseobacteraceae</taxon>
        <taxon>Tropicimonas</taxon>
    </lineage>
</organism>
<dbReference type="RefSeq" id="WP_311690058.1">
    <property type="nucleotide sequence ID" value="NZ_JAVRHL010000002.1"/>
</dbReference>
<dbReference type="Proteomes" id="UP001265259">
    <property type="component" value="Unassembled WGS sequence"/>
</dbReference>
<gene>
    <name evidence="1" type="ORF">RM543_06365</name>
</gene>
<dbReference type="EMBL" id="JAVRHL010000002">
    <property type="protein sequence ID" value="MDT0682300.1"/>
    <property type="molecule type" value="Genomic_DNA"/>
</dbReference>
<protein>
    <submittedName>
        <fullName evidence="1">Uncharacterized protein</fullName>
    </submittedName>
</protein>
<evidence type="ECO:0000313" key="2">
    <source>
        <dbReference type="Proteomes" id="UP001265259"/>
    </source>
</evidence>
<evidence type="ECO:0000313" key="1">
    <source>
        <dbReference type="EMBL" id="MDT0682300.1"/>
    </source>
</evidence>
<accession>A0ABU3DF22</accession>
<sequence length="156" mass="17301">MMASPLKNWRLLVDLIAGSEMTDDLVARIATITLMQAHVVTTQVHDVVIPHLPPERRAVARAFAGRLDRRELFSVSILDELDAFRTTLQDRIDAGTSTSWYGDVDHVRGGYEVLHTDPAARKLGKVIEELDLLSDLVLATISAAGAMRETGYLIHR</sequence>
<comment type="caution">
    <text evidence="1">The sequence shown here is derived from an EMBL/GenBank/DDBJ whole genome shotgun (WGS) entry which is preliminary data.</text>
</comment>
<keyword evidence="2" id="KW-1185">Reference proteome</keyword>
<name>A0ABU3DF22_9RHOB</name>